<dbReference type="CDD" id="cd17535">
    <property type="entry name" value="REC_NarL-like"/>
    <property type="match status" value="1"/>
</dbReference>
<protein>
    <submittedName>
        <fullName evidence="6">Two component transcriptional regulator, LuxR family</fullName>
    </submittedName>
</protein>
<dbReference type="GO" id="GO:0006355">
    <property type="term" value="P:regulation of DNA-templated transcription"/>
    <property type="evidence" value="ECO:0007669"/>
    <property type="project" value="InterPro"/>
</dbReference>
<dbReference type="InterPro" id="IPR058245">
    <property type="entry name" value="NreC/VraR/RcsB-like_REC"/>
</dbReference>
<dbReference type="InterPro" id="IPR011006">
    <property type="entry name" value="CheY-like_superfamily"/>
</dbReference>
<accession>F2IHU7</accession>
<dbReference type="eggNOG" id="COG2197">
    <property type="taxonomic scope" value="Bacteria"/>
</dbReference>
<dbReference type="Pfam" id="PF00196">
    <property type="entry name" value="GerE"/>
    <property type="match status" value="1"/>
</dbReference>
<dbReference type="HOGENOM" id="CLU_000445_90_1_10"/>
<dbReference type="PROSITE" id="PS50110">
    <property type="entry name" value="RESPONSE_REGULATORY"/>
    <property type="match status" value="1"/>
</dbReference>
<dbReference type="GO" id="GO:0000160">
    <property type="term" value="P:phosphorelay signal transduction system"/>
    <property type="evidence" value="ECO:0007669"/>
    <property type="project" value="InterPro"/>
</dbReference>
<proteinExistence type="predicted"/>
<feature type="domain" description="Response regulatory" evidence="5">
    <location>
        <begin position="2"/>
        <end position="117"/>
    </location>
</feature>
<dbReference type="PROSITE" id="PS50043">
    <property type="entry name" value="HTH_LUXR_2"/>
    <property type="match status" value="1"/>
</dbReference>
<dbReference type="Gene3D" id="3.40.50.2300">
    <property type="match status" value="1"/>
</dbReference>
<evidence type="ECO:0000256" key="3">
    <source>
        <dbReference type="PROSITE-ProRule" id="PRU00169"/>
    </source>
</evidence>
<dbReference type="EMBL" id="CP002542">
    <property type="protein sequence ID" value="AEA45906.1"/>
    <property type="molecule type" value="Genomic_DNA"/>
</dbReference>
<reference evidence="6 7" key="1">
    <citation type="journal article" date="2011" name="Stand. Genomic Sci.">
        <title>Complete genome sequence of the gliding freshwater bacterium Fluviicola taffensis type strain (RW262).</title>
        <authorList>
            <person name="Woyke T."/>
            <person name="Chertkov O."/>
            <person name="Lapidus A."/>
            <person name="Nolan M."/>
            <person name="Lucas S."/>
            <person name="Del Rio T.G."/>
            <person name="Tice H."/>
            <person name="Cheng J.F."/>
            <person name="Tapia R."/>
            <person name="Han C."/>
            <person name="Goodwin L."/>
            <person name="Pitluck S."/>
            <person name="Liolios K."/>
            <person name="Pagani I."/>
            <person name="Ivanova N."/>
            <person name="Huntemann M."/>
            <person name="Mavromatis K."/>
            <person name="Mikhailova N."/>
            <person name="Pati A."/>
            <person name="Chen A."/>
            <person name="Palaniappan K."/>
            <person name="Land M."/>
            <person name="Hauser L."/>
            <person name="Brambilla E.M."/>
            <person name="Rohde M."/>
            <person name="Mwirichia R."/>
            <person name="Sikorski J."/>
            <person name="Tindall B.J."/>
            <person name="Goker M."/>
            <person name="Bristow J."/>
            <person name="Eisen J.A."/>
            <person name="Markowitz V."/>
            <person name="Hugenholtz P."/>
            <person name="Klenk H.P."/>
            <person name="Kyrpides N.C."/>
        </authorList>
    </citation>
    <scope>NUCLEOTIDE SEQUENCE [LARGE SCALE GENOMIC DNA]</scope>
    <source>
        <strain evidence="7">DSM 16823 / RW262 / RW262</strain>
    </source>
</reference>
<dbReference type="SMART" id="SM00448">
    <property type="entry name" value="REC"/>
    <property type="match status" value="1"/>
</dbReference>
<dbReference type="InterPro" id="IPR039420">
    <property type="entry name" value="WalR-like"/>
</dbReference>
<evidence type="ECO:0000259" key="4">
    <source>
        <dbReference type="PROSITE" id="PS50043"/>
    </source>
</evidence>
<dbReference type="PROSITE" id="PS00622">
    <property type="entry name" value="HTH_LUXR_1"/>
    <property type="match status" value="1"/>
</dbReference>
<dbReference type="GO" id="GO:0003677">
    <property type="term" value="F:DNA binding"/>
    <property type="evidence" value="ECO:0007669"/>
    <property type="project" value="UniProtKB-KW"/>
</dbReference>
<name>F2IHU7_FLUTR</name>
<dbReference type="CDD" id="cd06170">
    <property type="entry name" value="LuxR_C_like"/>
    <property type="match status" value="1"/>
</dbReference>
<gene>
    <name evidence="6" type="ordered locus">Fluta_3942</name>
</gene>
<keyword evidence="7" id="KW-1185">Reference proteome</keyword>
<reference evidence="7" key="2">
    <citation type="submission" date="2011-02" db="EMBL/GenBank/DDBJ databases">
        <title>The complete genome of Fluviicola taffensis DSM 16823.</title>
        <authorList>
            <consortium name="US DOE Joint Genome Institute (JGI-PGF)"/>
            <person name="Lucas S."/>
            <person name="Copeland A."/>
            <person name="Lapidus A."/>
            <person name="Bruce D."/>
            <person name="Goodwin L."/>
            <person name="Pitluck S."/>
            <person name="Kyrpides N."/>
            <person name="Mavromatis K."/>
            <person name="Ivanova N."/>
            <person name="Mikhailova N."/>
            <person name="Pagani I."/>
            <person name="Chertkov O."/>
            <person name="Detter J.C."/>
            <person name="Han C."/>
            <person name="Tapia R."/>
            <person name="Land M."/>
            <person name="Hauser L."/>
            <person name="Markowitz V."/>
            <person name="Cheng J.-F."/>
            <person name="Hugenholtz P."/>
            <person name="Woyke T."/>
            <person name="Wu D."/>
            <person name="Tindall B."/>
            <person name="Pomrenke H.G."/>
            <person name="Brambilla E."/>
            <person name="Klenk H.-P."/>
            <person name="Eisen J.A."/>
        </authorList>
    </citation>
    <scope>NUCLEOTIDE SEQUENCE [LARGE SCALE GENOMIC DNA]</scope>
    <source>
        <strain evidence="7">DSM 16823 / RW262 / RW262</strain>
    </source>
</reference>
<dbReference type="STRING" id="755732.Fluta_3942"/>
<organism evidence="6 7">
    <name type="scientific">Fluviicola taffensis (strain DSM 16823 / NCIMB 13979 / RW262)</name>
    <dbReference type="NCBI Taxonomy" id="755732"/>
    <lineage>
        <taxon>Bacteria</taxon>
        <taxon>Pseudomonadati</taxon>
        <taxon>Bacteroidota</taxon>
        <taxon>Flavobacteriia</taxon>
        <taxon>Flavobacteriales</taxon>
        <taxon>Crocinitomicaceae</taxon>
        <taxon>Fluviicola</taxon>
    </lineage>
</organism>
<feature type="domain" description="HTH luxR-type" evidence="4">
    <location>
        <begin position="146"/>
        <end position="211"/>
    </location>
</feature>
<dbReference type="SMART" id="SM00421">
    <property type="entry name" value="HTH_LUXR"/>
    <property type="match status" value="1"/>
</dbReference>
<evidence type="ECO:0000256" key="2">
    <source>
        <dbReference type="ARBA" id="ARBA00023125"/>
    </source>
</evidence>
<dbReference type="InterPro" id="IPR001789">
    <property type="entry name" value="Sig_transdc_resp-reg_receiver"/>
</dbReference>
<dbReference type="OrthoDB" id="9797341at2"/>
<dbReference type="InterPro" id="IPR016032">
    <property type="entry name" value="Sig_transdc_resp-reg_C-effctor"/>
</dbReference>
<dbReference type="SUPFAM" id="SSF46894">
    <property type="entry name" value="C-terminal effector domain of the bipartite response regulators"/>
    <property type="match status" value="1"/>
</dbReference>
<keyword evidence="2" id="KW-0238">DNA-binding</keyword>
<evidence type="ECO:0000313" key="6">
    <source>
        <dbReference type="EMBL" id="AEA45906.1"/>
    </source>
</evidence>
<evidence type="ECO:0000313" key="7">
    <source>
        <dbReference type="Proteomes" id="UP000007463"/>
    </source>
</evidence>
<evidence type="ECO:0000256" key="1">
    <source>
        <dbReference type="ARBA" id="ARBA00022553"/>
    </source>
</evidence>
<dbReference type="PANTHER" id="PTHR43214">
    <property type="entry name" value="TWO-COMPONENT RESPONSE REGULATOR"/>
    <property type="match status" value="1"/>
</dbReference>
<dbReference type="Proteomes" id="UP000007463">
    <property type="component" value="Chromosome"/>
</dbReference>
<dbReference type="KEGG" id="fte:Fluta_3942"/>
<dbReference type="SUPFAM" id="SSF52172">
    <property type="entry name" value="CheY-like"/>
    <property type="match status" value="1"/>
</dbReference>
<sequence length="226" mass="25067">MKLILADSNEIIRIGLRTLLSTERNIQIVGEARNNEELIALNKAFDANIILVDYTSKGFSIDVIPQILQKKPDLSVVAITPEQSAQTLVNALRSGVKSYIKKDCDSSEIIDSIRETWRGNKFFCGQILETIRDASIDVNDIDFESFSCEPITLSERETEIITMISEGLTNIMIADSLCLSNHTINTHRKNIMAKLGVKNTAGIVIYAVKTNLVSPNKFLFAADSNS</sequence>
<keyword evidence="1 3" id="KW-0597">Phosphoprotein</keyword>
<dbReference type="RefSeq" id="WP_013688664.1">
    <property type="nucleotide sequence ID" value="NC_015321.1"/>
</dbReference>
<evidence type="ECO:0000259" key="5">
    <source>
        <dbReference type="PROSITE" id="PS50110"/>
    </source>
</evidence>
<dbReference type="PANTHER" id="PTHR43214:SF43">
    <property type="entry name" value="TWO-COMPONENT RESPONSE REGULATOR"/>
    <property type="match status" value="1"/>
</dbReference>
<dbReference type="InterPro" id="IPR000792">
    <property type="entry name" value="Tscrpt_reg_LuxR_C"/>
</dbReference>
<dbReference type="PRINTS" id="PR00038">
    <property type="entry name" value="HTHLUXR"/>
</dbReference>
<dbReference type="Pfam" id="PF00072">
    <property type="entry name" value="Response_reg"/>
    <property type="match status" value="1"/>
</dbReference>
<feature type="modified residue" description="4-aspartylphosphate" evidence="3">
    <location>
        <position position="53"/>
    </location>
</feature>
<dbReference type="AlphaFoldDB" id="F2IHU7"/>